<protein>
    <submittedName>
        <fullName evidence="1">Uncharacterized protein</fullName>
    </submittedName>
</protein>
<keyword evidence="2" id="KW-1185">Reference proteome</keyword>
<comment type="caution">
    <text evidence="1">The sequence shown here is derived from an EMBL/GenBank/DDBJ whole genome shotgun (WGS) entry which is preliminary data.</text>
</comment>
<organism evidence="1 2">
    <name type="scientific">Thalassospira xianhensis MCCC 1A02616</name>
    <dbReference type="NCBI Taxonomy" id="1177929"/>
    <lineage>
        <taxon>Bacteria</taxon>
        <taxon>Pseudomonadati</taxon>
        <taxon>Pseudomonadota</taxon>
        <taxon>Alphaproteobacteria</taxon>
        <taxon>Rhodospirillales</taxon>
        <taxon>Thalassospiraceae</taxon>
        <taxon>Thalassospira</taxon>
    </lineage>
</organism>
<accession>A0A367UBY7</accession>
<dbReference type="EMBL" id="JPWA01000015">
    <property type="protein sequence ID" value="RCK05490.1"/>
    <property type="molecule type" value="Genomic_DNA"/>
</dbReference>
<proteinExistence type="predicted"/>
<reference evidence="1 2" key="1">
    <citation type="submission" date="2014-07" db="EMBL/GenBank/DDBJ databases">
        <title>Draft genome sequence of Thalassospira xianhensis P-4 (MCCC 1A02616).</title>
        <authorList>
            <person name="Lai Q."/>
            <person name="Shao Z."/>
        </authorList>
    </citation>
    <scope>NUCLEOTIDE SEQUENCE [LARGE SCALE GENOMIC DNA]</scope>
    <source>
        <strain evidence="1 2">MCCC 1A02616</strain>
    </source>
</reference>
<name>A0A367UBY7_9PROT</name>
<dbReference type="Proteomes" id="UP000252419">
    <property type="component" value="Unassembled WGS sequence"/>
</dbReference>
<dbReference type="AlphaFoldDB" id="A0A367UBY7"/>
<sequence>MGPETKPAKRDSLLRVFCVSGGKNRNGMMTGQRSDGMKWWGRHRQRAINGAWKSHYGGGASGP</sequence>
<evidence type="ECO:0000313" key="2">
    <source>
        <dbReference type="Proteomes" id="UP000252419"/>
    </source>
</evidence>
<gene>
    <name evidence="1" type="ORF">TH5_13960</name>
</gene>
<evidence type="ECO:0000313" key="1">
    <source>
        <dbReference type="EMBL" id="RCK05490.1"/>
    </source>
</evidence>